<dbReference type="Gene3D" id="1.25.10.10">
    <property type="entry name" value="Leucine-rich Repeat Variant"/>
    <property type="match status" value="1"/>
</dbReference>
<keyword evidence="8" id="KW-0479">Metal-binding</keyword>
<dbReference type="CDD" id="cd09603">
    <property type="entry name" value="M1_APN_like"/>
    <property type="match status" value="1"/>
</dbReference>
<dbReference type="Pfam" id="PF17900">
    <property type="entry name" value="Peptidase_M1_N"/>
    <property type="match status" value="1"/>
</dbReference>
<comment type="similarity">
    <text evidence="3">Belongs to the peptidase M1 family.</text>
</comment>
<dbReference type="InterPro" id="IPR016024">
    <property type="entry name" value="ARM-type_fold"/>
</dbReference>
<dbReference type="InterPro" id="IPR050344">
    <property type="entry name" value="Peptidase_M1_aminopeptidases"/>
</dbReference>
<evidence type="ECO:0000256" key="8">
    <source>
        <dbReference type="ARBA" id="ARBA00022723"/>
    </source>
</evidence>
<dbReference type="GO" id="GO:0005737">
    <property type="term" value="C:cytoplasm"/>
    <property type="evidence" value="ECO:0007669"/>
    <property type="project" value="TreeGrafter"/>
</dbReference>
<evidence type="ECO:0000256" key="3">
    <source>
        <dbReference type="ARBA" id="ARBA00010136"/>
    </source>
</evidence>
<dbReference type="AlphaFoldDB" id="L0DPJ1"/>
<evidence type="ECO:0000256" key="10">
    <source>
        <dbReference type="ARBA" id="ARBA00022833"/>
    </source>
</evidence>
<dbReference type="SUPFAM" id="SSF55486">
    <property type="entry name" value="Metalloproteases ('zincins'), catalytic domain"/>
    <property type="match status" value="1"/>
</dbReference>
<evidence type="ECO:0000256" key="5">
    <source>
        <dbReference type="ARBA" id="ARBA00015611"/>
    </source>
</evidence>
<evidence type="ECO:0000256" key="6">
    <source>
        <dbReference type="ARBA" id="ARBA00022438"/>
    </source>
</evidence>
<dbReference type="KEGG" id="saci:Sinac_6689"/>
<name>L0DPJ1_SINAD</name>
<comment type="cofactor">
    <cofactor evidence="2">
        <name>Zn(2+)</name>
        <dbReference type="ChEBI" id="CHEBI:29105"/>
    </cofactor>
</comment>
<keyword evidence="10" id="KW-0862">Zinc</keyword>
<dbReference type="PANTHER" id="PTHR11533">
    <property type="entry name" value="PROTEASE M1 ZINC METALLOPROTEASE"/>
    <property type="match status" value="1"/>
</dbReference>
<evidence type="ECO:0000256" key="11">
    <source>
        <dbReference type="ARBA" id="ARBA00023049"/>
    </source>
</evidence>
<dbReference type="GO" id="GO:0006508">
    <property type="term" value="P:proteolysis"/>
    <property type="evidence" value="ECO:0007669"/>
    <property type="project" value="UniProtKB-KW"/>
</dbReference>
<accession>L0DPJ1</accession>
<dbReference type="eggNOG" id="COG0308">
    <property type="taxonomic scope" value="Bacteria"/>
</dbReference>
<dbReference type="SUPFAM" id="SSF48371">
    <property type="entry name" value="ARM repeat"/>
    <property type="match status" value="1"/>
</dbReference>
<organism evidence="14 15">
    <name type="scientific">Singulisphaera acidiphila (strain ATCC BAA-1392 / DSM 18658 / VKM B-2454 / MOB10)</name>
    <dbReference type="NCBI Taxonomy" id="886293"/>
    <lineage>
        <taxon>Bacteria</taxon>
        <taxon>Pseudomonadati</taxon>
        <taxon>Planctomycetota</taxon>
        <taxon>Planctomycetia</taxon>
        <taxon>Isosphaerales</taxon>
        <taxon>Isosphaeraceae</taxon>
        <taxon>Singulisphaera</taxon>
    </lineage>
</organism>
<feature type="domain" description="Peptidase M1 membrane alanine aminopeptidase" evidence="12">
    <location>
        <begin position="266"/>
        <end position="468"/>
    </location>
</feature>
<feature type="domain" description="Aminopeptidase N-like N-terminal" evidence="13">
    <location>
        <begin position="54"/>
        <end position="227"/>
    </location>
</feature>
<dbReference type="SUPFAM" id="SSF63737">
    <property type="entry name" value="Leukotriene A4 hydrolase N-terminal domain"/>
    <property type="match status" value="1"/>
</dbReference>
<evidence type="ECO:0000313" key="14">
    <source>
        <dbReference type="EMBL" id="AGA30763.1"/>
    </source>
</evidence>
<dbReference type="Pfam" id="PF01433">
    <property type="entry name" value="Peptidase_M1"/>
    <property type="match status" value="1"/>
</dbReference>
<evidence type="ECO:0000313" key="15">
    <source>
        <dbReference type="Proteomes" id="UP000010798"/>
    </source>
</evidence>
<gene>
    <name evidence="14" type="ordered locus">Sinac_6689</name>
</gene>
<comment type="catalytic activity">
    <reaction evidence="1">
        <text>Release of an N-terminal amino acid, Xaa-|-Yaa- from a peptide, amide or arylamide. Xaa is preferably Ala, but may be most amino acids including Pro (slow action). When a terminal hydrophobic residue is followed by a prolyl residue, the two may be released as an intact Xaa-Pro dipeptide.</text>
        <dbReference type="EC" id="3.4.11.2"/>
    </reaction>
</comment>
<dbReference type="InterPro" id="IPR027268">
    <property type="entry name" value="Peptidase_M4/M1_CTD_sf"/>
</dbReference>
<dbReference type="PANTHER" id="PTHR11533:SF174">
    <property type="entry name" value="PUROMYCIN-SENSITIVE AMINOPEPTIDASE-RELATED"/>
    <property type="match status" value="1"/>
</dbReference>
<proteinExistence type="inferred from homology"/>
<dbReference type="Proteomes" id="UP000010798">
    <property type="component" value="Chromosome"/>
</dbReference>
<dbReference type="Gene3D" id="2.60.40.1730">
    <property type="entry name" value="tricorn interacting facor f3 domain"/>
    <property type="match status" value="1"/>
</dbReference>
<dbReference type="InterPro" id="IPR014782">
    <property type="entry name" value="Peptidase_M1_dom"/>
</dbReference>
<keyword evidence="11" id="KW-0482">Metalloprotease</keyword>
<keyword evidence="7" id="KW-0645">Protease</keyword>
<evidence type="ECO:0000256" key="2">
    <source>
        <dbReference type="ARBA" id="ARBA00001947"/>
    </source>
</evidence>
<dbReference type="GO" id="GO:0016285">
    <property type="term" value="F:alanyl aminopeptidase activity"/>
    <property type="evidence" value="ECO:0007669"/>
    <property type="project" value="UniProtKB-EC"/>
</dbReference>
<dbReference type="EMBL" id="CP003364">
    <property type="protein sequence ID" value="AGA30763.1"/>
    <property type="molecule type" value="Genomic_DNA"/>
</dbReference>
<evidence type="ECO:0000256" key="1">
    <source>
        <dbReference type="ARBA" id="ARBA00000098"/>
    </source>
</evidence>
<dbReference type="HOGENOM" id="CLU_014298_0_1_0"/>
<dbReference type="Gene3D" id="1.10.390.10">
    <property type="entry name" value="Neutral Protease Domain 2"/>
    <property type="match status" value="1"/>
</dbReference>
<reference evidence="14 15" key="1">
    <citation type="submission" date="2012-02" db="EMBL/GenBank/DDBJ databases">
        <title>Complete sequence of chromosome of Singulisphaera acidiphila DSM 18658.</title>
        <authorList>
            <consortium name="US DOE Joint Genome Institute (JGI-PGF)"/>
            <person name="Lucas S."/>
            <person name="Copeland A."/>
            <person name="Lapidus A."/>
            <person name="Glavina del Rio T."/>
            <person name="Dalin E."/>
            <person name="Tice H."/>
            <person name="Bruce D."/>
            <person name="Goodwin L."/>
            <person name="Pitluck S."/>
            <person name="Peters L."/>
            <person name="Ovchinnikova G."/>
            <person name="Chertkov O."/>
            <person name="Kyrpides N."/>
            <person name="Mavromatis K."/>
            <person name="Ivanova N."/>
            <person name="Brettin T."/>
            <person name="Detter J.C."/>
            <person name="Han C."/>
            <person name="Larimer F."/>
            <person name="Land M."/>
            <person name="Hauser L."/>
            <person name="Markowitz V."/>
            <person name="Cheng J.-F."/>
            <person name="Hugenholtz P."/>
            <person name="Woyke T."/>
            <person name="Wu D."/>
            <person name="Tindall B."/>
            <person name="Pomrenke H."/>
            <person name="Brambilla E."/>
            <person name="Klenk H.-P."/>
            <person name="Eisen J.A."/>
        </authorList>
    </citation>
    <scope>NUCLEOTIDE SEQUENCE [LARGE SCALE GENOMIC DNA]</scope>
    <source>
        <strain evidence="15">ATCC BAA-1392 / DSM 18658 / VKM B-2454 / MOB10</strain>
    </source>
</reference>
<evidence type="ECO:0000259" key="12">
    <source>
        <dbReference type="Pfam" id="PF01433"/>
    </source>
</evidence>
<dbReference type="RefSeq" id="WP_015249843.1">
    <property type="nucleotide sequence ID" value="NC_019892.1"/>
</dbReference>
<dbReference type="EC" id="3.4.11.2" evidence="4"/>
<dbReference type="GO" id="GO:0043171">
    <property type="term" value="P:peptide catabolic process"/>
    <property type="evidence" value="ECO:0007669"/>
    <property type="project" value="TreeGrafter"/>
</dbReference>
<dbReference type="eggNOG" id="COG1413">
    <property type="taxonomic scope" value="Bacteria"/>
</dbReference>
<protein>
    <recommendedName>
        <fullName evidence="5">Aminopeptidase N</fullName>
        <ecNumber evidence="4">3.4.11.2</ecNumber>
    </recommendedName>
</protein>
<dbReference type="GO" id="GO:0008270">
    <property type="term" value="F:zinc ion binding"/>
    <property type="evidence" value="ECO:0007669"/>
    <property type="project" value="InterPro"/>
</dbReference>
<evidence type="ECO:0000256" key="4">
    <source>
        <dbReference type="ARBA" id="ARBA00012564"/>
    </source>
</evidence>
<dbReference type="InterPro" id="IPR001930">
    <property type="entry name" value="Peptidase_M1"/>
</dbReference>
<dbReference type="InterPro" id="IPR045357">
    <property type="entry name" value="Aminopeptidase_N-like_N"/>
</dbReference>
<dbReference type="GO" id="GO:0042277">
    <property type="term" value="F:peptide binding"/>
    <property type="evidence" value="ECO:0007669"/>
    <property type="project" value="TreeGrafter"/>
</dbReference>
<evidence type="ECO:0000256" key="7">
    <source>
        <dbReference type="ARBA" id="ARBA00022670"/>
    </source>
</evidence>
<dbReference type="InterPro" id="IPR042097">
    <property type="entry name" value="Aminopeptidase_N-like_N_sf"/>
</dbReference>
<evidence type="ECO:0000259" key="13">
    <source>
        <dbReference type="Pfam" id="PF17900"/>
    </source>
</evidence>
<dbReference type="InterPro" id="IPR011989">
    <property type="entry name" value="ARM-like"/>
</dbReference>
<dbReference type="OrthoDB" id="9814383at2"/>
<dbReference type="PRINTS" id="PR00756">
    <property type="entry name" value="ALADIPTASE"/>
</dbReference>
<keyword evidence="15" id="KW-1185">Reference proteome</keyword>
<sequence length="845" mass="94902">MSKFLIRIALFHSLWIVPPSSHGQQVPSTGPFVAPQAKLQYAPDRDYDLQHIAADLTIDYAEHSFQGSVVNTLAPLREGVTTIQFDCGENLTVTGCEVAGKKAVFSREGDKLKIIAPQPLPPGKPVALTIRYFDSGKKELPNFRWLKPTVADPQRIGFWTNGEPYFNRQWLPTWDYPNDFATTEVRVTVPADWYVISNGILDSDTLRADGKKRTFHWKMDQPYATYLISLVGGPFDIKPADWQGIKLMYLVPKGKGDRIDDTFGDTPDILSFFSDRLGVKYPWPKYAQTAVYDFPGGMENASATTIGVRDLADRRNGYKTSVRGVAHELAHQWFGDLVTCGHWGELWLNEGFADLLCDVYLEHTQGTSTYDYAVHGWTQAYISESRRYKRPLATNLYADSSSMLDSHSYKKGAAILHTLRRELGDKAFFAGLHHYLTQHRHQPVNSHVLCRAMTEATGINLEAFFDQWVYKPGHPILDYTWRWDEENKQVVLMVKQTQDTKDGTPIYSINATVGMIGRGVMTRAKVKLNQSEQEIHLDVARKPNAVLLDPDHDFLREIPALHWAAEELPSILNYASNAVDRAEAMNRILAESPSDAMVQAIVEAVRADQGQFVVFRDINRLGKLKREDLRPLFLEQLAHPNIDRRTQAVLALGQLPKPQDETTTKTLRGLVNDKELYTVVRAAISTLGNWDASTNRDVFQNATKQTSPLDSIRLVALDGLTKADAMEGKAISNPCPETTRTAMKFLSDRANGVKDSPVMAARQRVLSATDQKGNATIASMLKDLHTFVPLACDEVETCGIEESGERISRVAYYKVVTGQEVWYLRFSLTAEGKVASLRPQDSSFR</sequence>
<keyword evidence="6 14" id="KW-0031">Aminopeptidase</keyword>
<dbReference type="GO" id="GO:0005615">
    <property type="term" value="C:extracellular space"/>
    <property type="evidence" value="ECO:0007669"/>
    <property type="project" value="TreeGrafter"/>
</dbReference>
<dbReference type="GO" id="GO:0016020">
    <property type="term" value="C:membrane"/>
    <property type="evidence" value="ECO:0007669"/>
    <property type="project" value="TreeGrafter"/>
</dbReference>
<dbReference type="GO" id="GO:0070006">
    <property type="term" value="F:metalloaminopeptidase activity"/>
    <property type="evidence" value="ECO:0007669"/>
    <property type="project" value="TreeGrafter"/>
</dbReference>
<keyword evidence="9" id="KW-0378">Hydrolase</keyword>
<evidence type="ECO:0000256" key="9">
    <source>
        <dbReference type="ARBA" id="ARBA00022801"/>
    </source>
</evidence>
<dbReference type="STRING" id="886293.Sinac_6689"/>